<gene>
    <name evidence="1" type="ORF">MILVUS5_LOCUS16195</name>
</gene>
<proteinExistence type="predicted"/>
<evidence type="ECO:0000313" key="2">
    <source>
        <dbReference type="Proteomes" id="UP001177021"/>
    </source>
</evidence>
<organism evidence="1 2">
    <name type="scientific">Trifolium pratense</name>
    <name type="common">Red clover</name>
    <dbReference type="NCBI Taxonomy" id="57577"/>
    <lineage>
        <taxon>Eukaryota</taxon>
        <taxon>Viridiplantae</taxon>
        <taxon>Streptophyta</taxon>
        <taxon>Embryophyta</taxon>
        <taxon>Tracheophyta</taxon>
        <taxon>Spermatophyta</taxon>
        <taxon>Magnoliopsida</taxon>
        <taxon>eudicotyledons</taxon>
        <taxon>Gunneridae</taxon>
        <taxon>Pentapetalae</taxon>
        <taxon>rosids</taxon>
        <taxon>fabids</taxon>
        <taxon>Fabales</taxon>
        <taxon>Fabaceae</taxon>
        <taxon>Papilionoideae</taxon>
        <taxon>50 kb inversion clade</taxon>
        <taxon>NPAAA clade</taxon>
        <taxon>Hologalegina</taxon>
        <taxon>IRL clade</taxon>
        <taxon>Trifolieae</taxon>
        <taxon>Trifolium</taxon>
    </lineage>
</organism>
<name>A0ACB0JRL4_TRIPR</name>
<keyword evidence="2" id="KW-1185">Reference proteome</keyword>
<comment type="caution">
    <text evidence="1">The sequence shown here is derived from an EMBL/GenBank/DDBJ whole genome shotgun (WGS) entry which is preliminary data.</text>
</comment>
<dbReference type="Proteomes" id="UP001177021">
    <property type="component" value="Unassembled WGS sequence"/>
</dbReference>
<evidence type="ECO:0000313" key="1">
    <source>
        <dbReference type="EMBL" id="CAJ2647734.1"/>
    </source>
</evidence>
<sequence length="376" mass="42272">MKSYSCKLQLLLILLLITVNSNTSSLFSPIANIPSKFGFFKNNPTVEKAEKWFAKQVAKKVAKETAKSVLNDTINKIENPEERSLPEEEIDGLYIIKEYLSDFGYLQQHGPFNNLTNNETTSAIEIYQRNFNLQAKGNLNIETLQQILIPRCGVPDINFEYNLSGTNTMSWPKGNMWFPKGKTNLTYGFAPENKIPLNATKVFRNALTRWSTTTKVLNFTETSYDDANIKIGFYNSVGDVVDEIVVGDTIISLELNSSVNSGVIRLDASKYWILPTDNYTGSWQDGEFDLETVAMHQIGHLLGLDHSFENDSIMYPAILPSQQRKVQISVSDNETIHRLYTITNTTKADANYGYVESSSGLITSLFLGFAFVAMLN</sequence>
<accession>A0ACB0JRL4</accession>
<protein>
    <submittedName>
        <fullName evidence="1">Uncharacterized protein</fullName>
    </submittedName>
</protein>
<reference evidence="1" key="1">
    <citation type="submission" date="2023-10" db="EMBL/GenBank/DDBJ databases">
        <authorList>
            <person name="Rodriguez Cubillos JULIANA M."/>
            <person name="De Vega J."/>
        </authorList>
    </citation>
    <scope>NUCLEOTIDE SEQUENCE</scope>
</reference>
<dbReference type="EMBL" id="CASHSV030000109">
    <property type="protein sequence ID" value="CAJ2647734.1"/>
    <property type="molecule type" value="Genomic_DNA"/>
</dbReference>